<reference evidence="3" key="1">
    <citation type="submission" date="2021-02" db="EMBL/GenBank/DDBJ databases">
        <authorList>
            <person name="Dougan E. K."/>
            <person name="Rhodes N."/>
            <person name="Thang M."/>
            <person name="Chan C."/>
        </authorList>
    </citation>
    <scope>NUCLEOTIDE SEQUENCE</scope>
</reference>
<name>A0A812IDZ5_9DINO</name>
<dbReference type="Proteomes" id="UP000604046">
    <property type="component" value="Unassembled WGS sequence"/>
</dbReference>
<feature type="chain" id="PRO_5032956446" evidence="2">
    <location>
        <begin position="20"/>
        <end position="787"/>
    </location>
</feature>
<feature type="region of interest" description="Disordered" evidence="1">
    <location>
        <begin position="179"/>
        <end position="222"/>
    </location>
</feature>
<feature type="compositionally biased region" description="Basic and acidic residues" evidence="1">
    <location>
        <begin position="100"/>
        <end position="109"/>
    </location>
</feature>
<evidence type="ECO:0000313" key="3">
    <source>
        <dbReference type="EMBL" id="CAE7033171.1"/>
    </source>
</evidence>
<keyword evidence="2" id="KW-0732">Signal</keyword>
<comment type="caution">
    <text evidence="3">The sequence shown here is derived from an EMBL/GenBank/DDBJ whole genome shotgun (WGS) entry which is preliminary data.</text>
</comment>
<evidence type="ECO:0000256" key="1">
    <source>
        <dbReference type="SAM" id="MobiDB-lite"/>
    </source>
</evidence>
<evidence type="ECO:0000313" key="4">
    <source>
        <dbReference type="Proteomes" id="UP000604046"/>
    </source>
</evidence>
<gene>
    <name evidence="3" type="primary">Contig8905.g9518</name>
    <name evidence="3" type="ORF">SNAT2548_LOCUS3977</name>
</gene>
<proteinExistence type="predicted"/>
<protein>
    <submittedName>
        <fullName evidence="3">Contig8905.g9518 protein</fullName>
    </submittedName>
</protein>
<feature type="signal peptide" evidence="2">
    <location>
        <begin position="1"/>
        <end position="19"/>
    </location>
</feature>
<feature type="region of interest" description="Disordered" evidence="1">
    <location>
        <begin position="81"/>
        <end position="109"/>
    </location>
</feature>
<sequence length="787" mass="86742">MKVLLALVTAVRQLGPGLADVCEVPDATSLLHLMRQGGPEVGDPEKYEEPRVGQLDLKNILNIMEHDLVKAKERLEELCSRAEGESMKSAEADDDDDDHDDAKDAKDHQLIRPKTKKEGKMTKDECADFQKQVLRTSVDEVVEMAKKSAAAREVDFDDSKYRKKLKNMMKSWTNEGLSSEKLLPIPDGHSSAQLDASSQPGHIPSALAEASSHSNSSDWSGSQSNSSGWSGWWRNLAPLECAANDGTCKKLVQIANQYAWSGNIGLMQAWMRSDFCWKHTYSRGAGRGYWCKPGYTQWGLMCYPDCPAGYGRSADTCYEYCAEWYNDAGLSCVKGWPPHWYFKKTIWLPGRMLWEESVRMCPPDHPVELSGLCYKAPKPGYTCHVTECWQDCPDTHPSACGAGCSASDAACGVKIAEQIIGVIGAAIDTAVLVMSFGSSASLKVITEVTVKQELKKAAVKAARRFAIRVSQQKFKRAYQKVLVQHIMASMKDAIVSKFKGHLKGLTIGQINQAVAFAARSGLGLSDVMLEKLQKSSDEVYEQGLAAARLDLEWKCAHSSGGLLSMANCGHSLIDYFHYVDAITVGSFQFADLDFVGVSQLIDAHKGGDGVEIAQGWLDVLSTFDPTGWLAAASAFVEPICTDLQGFKYISDETYEVEIPSSAWDTVTRPYCLGGVTFSWVIWSDEPGLCLPPGQLGRVEYEGRHCGNNKIQWTRAKTIDRVHHLPEWQCQWDWMVHPDKVKFAGECGTAPSISGGLSLPTTCIDNAYLPPASFSIPTWDGTQWISDF</sequence>
<accession>A0A812IDZ5</accession>
<feature type="compositionally biased region" description="Polar residues" evidence="1">
    <location>
        <begin position="190"/>
        <end position="200"/>
    </location>
</feature>
<evidence type="ECO:0000256" key="2">
    <source>
        <dbReference type="SAM" id="SignalP"/>
    </source>
</evidence>
<keyword evidence="4" id="KW-1185">Reference proteome</keyword>
<feature type="compositionally biased region" description="Low complexity" evidence="1">
    <location>
        <begin position="211"/>
        <end position="222"/>
    </location>
</feature>
<organism evidence="3 4">
    <name type="scientific">Symbiodinium natans</name>
    <dbReference type="NCBI Taxonomy" id="878477"/>
    <lineage>
        <taxon>Eukaryota</taxon>
        <taxon>Sar</taxon>
        <taxon>Alveolata</taxon>
        <taxon>Dinophyceae</taxon>
        <taxon>Suessiales</taxon>
        <taxon>Symbiodiniaceae</taxon>
        <taxon>Symbiodinium</taxon>
    </lineage>
</organism>
<dbReference type="EMBL" id="CAJNDS010000243">
    <property type="protein sequence ID" value="CAE7033171.1"/>
    <property type="molecule type" value="Genomic_DNA"/>
</dbReference>
<feature type="compositionally biased region" description="Basic and acidic residues" evidence="1">
    <location>
        <begin position="81"/>
        <end position="91"/>
    </location>
</feature>
<dbReference type="AlphaFoldDB" id="A0A812IDZ5"/>